<dbReference type="STRING" id="665467.SAMN02982931_00667"/>
<dbReference type="SUPFAM" id="SSF51735">
    <property type="entry name" value="NAD(P)-binding Rossmann-fold domains"/>
    <property type="match status" value="1"/>
</dbReference>
<evidence type="ECO:0000259" key="2">
    <source>
        <dbReference type="SMART" id="SM00822"/>
    </source>
</evidence>
<proteinExistence type="inferred from homology"/>
<dbReference type="InterPro" id="IPR057326">
    <property type="entry name" value="KR_dom"/>
</dbReference>
<dbReference type="AlphaFoldDB" id="A0A1G6AIE4"/>
<feature type="domain" description="Ketoreductase" evidence="2">
    <location>
        <begin position="3"/>
        <end position="194"/>
    </location>
</feature>
<dbReference type="Proteomes" id="UP000199071">
    <property type="component" value="Unassembled WGS sequence"/>
</dbReference>
<organism evidence="3 4">
    <name type="scientific">Bauldia litoralis</name>
    <dbReference type="NCBI Taxonomy" id="665467"/>
    <lineage>
        <taxon>Bacteria</taxon>
        <taxon>Pseudomonadati</taxon>
        <taxon>Pseudomonadota</taxon>
        <taxon>Alphaproteobacteria</taxon>
        <taxon>Hyphomicrobiales</taxon>
        <taxon>Kaistiaceae</taxon>
        <taxon>Bauldia</taxon>
    </lineage>
</organism>
<dbReference type="PANTHER" id="PTHR42760:SF40">
    <property type="entry name" value="3-OXOACYL-[ACYL-CARRIER-PROTEIN] REDUCTASE, CHLOROPLASTIC"/>
    <property type="match status" value="1"/>
</dbReference>
<dbReference type="InterPro" id="IPR036291">
    <property type="entry name" value="NAD(P)-bd_dom_sf"/>
</dbReference>
<dbReference type="GO" id="GO:0030497">
    <property type="term" value="P:fatty acid elongation"/>
    <property type="evidence" value="ECO:0007669"/>
    <property type="project" value="TreeGrafter"/>
</dbReference>
<dbReference type="OrthoDB" id="20590at2"/>
<keyword evidence="4" id="KW-1185">Reference proteome</keyword>
<name>A0A1G6AIE4_9HYPH</name>
<dbReference type="NCBIfam" id="NF005400">
    <property type="entry name" value="PRK06947.1"/>
    <property type="match status" value="1"/>
</dbReference>
<comment type="similarity">
    <text evidence="1">Belongs to the short-chain dehydrogenases/reductases (SDR) family.</text>
</comment>
<sequence>MSKTIVVTGGARGIGASAVRLSAKRGWSVVFSYRANDSAAEATAAEAEALGGKVFAVKGDVTDEAAVIDLFERATETFGAIDGVVNNAGVLSPMSPLVDMTAERMRRIFDTNVLGSYFTVREAARRMSKSRGGRGGSIVNLSSAAAKLGAPNQHVDYAGSKGAMESMTIGLCKELGPEGIRVNAIRPGLIITDMHASGGDPGRAERLGVDTPAGRPGTADEVGEAIVWLLSDQASYVSGAILDVTGGR</sequence>
<dbReference type="InterPro" id="IPR002347">
    <property type="entry name" value="SDR_fam"/>
</dbReference>
<protein>
    <submittedName>
        <fullName evidence="3">NAD(P)-dependent dehydrogenase, short-chain alcohol dehydrogenase family</fullName>
    </submittedName>
</protein>
<dbReference type="PROSITE" id="PS00061">
    <property type="entry name" value="ADH_SHORT"/>
    <property type="match status" value="1"/>
</dbReference>
<evidence type="ECO:0000313" key="4">
    <source>
        <dbReference type="Proteomes" id="UP000199071"/>
    </source>
</evidence>
<dbReference type="EMBL" id="FMXQ01000001">
    <property type="protein sequence ID" value="SDB08089.1"/>
    <property type="molecule type" value="Genomic_DNA"/>
</dbReference>
<dbReference type="PANTHER" id="PTHR42760">
    <property type="entry name" value="SHORT-CHAIN DEHYDROGENASES/REDUCTASES FAMILY MEMBER"/>
    <property type="match status" value="1"/>
</dbReference>
<evidence type="ECO:0000256" key="1">
    <source>
        <dbReference type="ARBA" id="ARBA00006484"/>
    </source>
</evidence>
<accession>A0A1G6AIE4</accession>
<evidence type="ECO:0000313" key="3">
    <source>
        <dbReference type="EMBL" id="SDB08089.1"/>
    </source>
</evidence>
<dbReference type="GO" id="GO:0016616">
    <property type="term" value="F:oxidoreductase activity, acting on the CH-OH group of donors, NAD or NADP as acceptor"/>
    <property type="evidence" value="ECO:0007669"/>
    <property type="project" value="UniProtKB-ARBA"/>
</dbReference>
<dbReference type="CDD" id="cd05233">
    <property type="entry name" value="SDR_c"/>
    <property type="match status" value="1"/>
</dbReference>
<dbReference type="Pfam" id="PF13561">
    <property type="entry name" value="adh_short_C2"/>
    <property type="match status" value="1"/>
</dbReference>
<gene>
    <name evidence="3" type="ORF">SAMN02982931_00667</name>
</gene>
<dbReference type="InterPro" id="IPR020904">
    <property type="entry name" value="Sc_DH/Rdtase_CS"/>
</dbReference>
<dbReference type="PRINTS" id="PR00081">
    <property type="entry name" value="GDHRDH"/>
</dbReference>
<dbReference type="PRINTS" id="PR00080">
    <property type="entry name" value="SDRFAMILY"/>
</dbReference>
<dbReference type="Gene3D" id="3.40.50.720">
    <property type="entry name" value="NAD(P)-binding Rossmann-like Domain"/>
    <property type="match status" value="1"/>
</dbReference>
<dbReference type="SMART" id="SM00822">
    <property type="entry name" value="PKS_KR"/>
    <property type="match status" value="1"/>
</dbReference>
<dbReference type="RefSeq" id="WP_090874754.1">
    <property type="nucleotide sequence ID" value="NZ_FMXQ01000001.1"/>
</dbReference>
<dbReference type="FunFam" id="3.40.50.720:FF:000084">
    <property type="entry name" value="Short-chain dehydrogenase reductase"/>
    <property type="match status" value="1"/>
</dbReference>
<reference evidence="3 4" key="1">
    <citation type="submission" date="2016-10" db="EMBL/GenBank/DDBJ databases">
        <authorList>
            <person name="de Groot N.N."/>
        </authorList>
    </citation>
    <scope>NUCLEOTIDE SEQUENCE [LARGE SCALE GENOMIC DNA]</scope>
    <source>
        <strain evidence="3 4">ATCC 35022</strain>
    </source>
</reference>